<evidence type="ECO:0000313" key="14">
    <source>
        <dbReference type="Proteomes" id="UP000311008"/>
    </source>
</evidence>
<evidence type="ECO:0000256" key="4">
    <source>
        <dbReference type="ARBA" id="ARBA00022475"/>
    </source>
</evidence>
<comment type="similarity">
    <text evidence="2">Belongs to the TonB family.</text>
</comment>
<evidence type="ECO:0000256" key="1">
    <source>
        <dbReference type="ARBA" id="ARBA00004383"/>
    </source>
</evidence>
<reference evidence="14" key="1">
    <citation type="journal article" date="2019" name="ISME J.">
        <title>Evolution in action: habitat transition from sediment to the pelagial leads to genome streamlining in Methylophilaceae.</title>
        <authorList>
            <person name="Salcher M."/>
            <person name="Schaefle D."/>
            <person name="Kaspar M."/>
            <person name="Neuenschwander S.M."/>
            <person name="Ghai R."/>
        </authorList>
    </citation>
    <scope>NUCLEOTIDE SEQUENCE [LARGE SCALE GENOMIC DNA]</scope>
    <source>
        <strain evidence="14">MMS-M-51</strain>
    </source>
</reference>
<dbReference type="NCBIfam" id="TIGR01352">
    <property type="entry name" value="tonB_Cterm"/>
    <property type="match status" value="1"/>
</dbReference>
<feature type="domain" description="TonB C-terminal" evidence="12">
    <location>
        <begin position="196"/>
        <end position="288"/>
    </location>
</feature>
<organism evidence="13 14">
    <name type="scientific">Methylophilus medardicus</name>
    <dbReference type="NCBI Taxonomy" id="2588534"/>
    <lineage>
        <taxon>Bacteria</taxon>
        <taxon>Pseudomonadati</taxon>
        <taxon>Pseudomonadota</taxon>
        <taxon>Betaproteobacteria</taxon>
        <taxon>Nitrosomonadales</taxon>
        <taxon>Methylophilaceae</taxon>
        <taxon>Methylophilus</taxon>
    </lineage>
</organism>
<evidence type="ECO:0000256" key="3">
    <source>
        <dbReference type="ARBA" id="ARBA00022448"/>
    </source>
</evidence>
<dbReference type="KEGG" id="mmec:FIU01_10450"/>
<dbReference type="InterPro" id="IPR051045">
    <property type="entry name" value="TonB-dependent_transducer"/>
</dbReference>
<keyword evidence="6 11" id="KW-0812">Transmembrane</keyword>
<sequence>MLQRDTLRALSLKPAHAPVAALPALSLRRRPLGALAGVFRWPVFANEDWLQQHRQQRWHGLGVLLVVALHAAVIAWMVVSETPPLVLPTPEPMTVSLITLPAKKQETPAPEVVPIIQKQPVKTVIKPKETPVKPIDRPAPVVDRIVETTSDQPRFEASTQPSAPPLEAPVAAAPSKPVPAAATTPKPEPAEEKEEPPKFGVAYLNNPRPDYPRLSQRAGEEGKVLMKVLVSAEGLPESVEVIKTSGFERLDKAAVTAVKQWRFEPARKGGKALSAYVNVPLSFSLTQN</sequence>
<evidence type="ECO:0000256" key="6">
    <source>
        <dbReference type="ARBA" id="ARBA00022692"/>
    </source>
</evidence>
<dbReference type="SUPFAM" id="SSF74653">
    <property type="entry name" value="TolA/TonB C-terminal domain"/>
    <property type="match status" value="1"/>
</dbReference>
<feature type="transmembrane region" description="Helical" evidence="11">
    <location>
        <begin position="58"/>
        <end position="79"/>
    </location>
</feature>
<keyword evidence="5" id="KW-0997">Cell inner membrane</keyword>
<dbReference type="GO" id="GO:0055085">
    <property type="term" value="P:transmembrane transport"/>
    <property type="evidence" value="ECO:0007669"/>
    <property type="project" value="InterPro"/>
</dbReference>
<dbReference type="InterPro" id="IPR006260">
    <property type="entry name" value="TonB/TolA_C"/>
</dbReference>
<evidence type="ECO:0000313" key="13">
    <source>
        <dbReference type="EMBL" id="QDC44896.1"/>
    </source>
</evidence>
<keyword evidence="4" id="KW-1003">Cell membrane</keyword>
<protein>
    <submittedName>
        <fullName evidence="13">Energy transducer TonB</fullName>
    </submittedName>
</protein>
<keyword evidence="3" id="KW-0813">Transport</keyword>
<evidence type="ECO:0000256" key="9">
    <source>
        <dbReference type="ARBA" id="ARBA00023136"/>
    </source>
</evidence>
<name>A0A5B8CUZ9_9PROT</name>
<evidence type="ECO:0000256" key="8">
    <source>
        <dbReference type="ARBA" id="ARBA00022989"/>
    </source>
</evidence>
<keyword evidence="14" id="KW-1185">Reference proteome</keyword>
<dbReference type="GO" id="GO:0098797">
    <property type="term" value="C:plasma membrane protein complex"/>
    <property type="evidence" value="ECO:0007669"/>
    <property type="project" value="TreeGrafter"/>
</dbReference>
<feature type="compositionally biased region" description="Polar residues" evidence="10">
    <location>
        <begin position="150"/>
        <end position="160"/>
    </location>
</feature>
<keyword evidence="9 11" id="KW-0472">Membrane</keyword>
<dbReference type="Proteomes" id="UP000311008">
    <property type="component" value="Chromosome"/>
</dbReference>
<keyword evidence="8 11" id="KW-1133">Transmembrane helix</keyword>
<feature type="compositionally biased region" description="Low complexity" evidence="10">
    <location>
        <begin position="168"/>
        <end position="185"/>
    </location>
</feature>
<dbReference type="EMBL" id="CP040946">
    <property type="protein sequence ID" value="QDC44896.1"/>
    <property type="molecule type" value="Genomic_DNA"/>
</dbReference>
<proteinExistence type="inferred from homology"/>
<dbReference type="OrthoDB" id="9792439at2"/>
<keyword evidence="7" id="KW-0653">Protein transport</keyword>
<evidence type="ECO:0000256" key="10">
    <source>
        <dbReference type="SAM" id="MobiDB-lite"/>
    </source>
</evidence>
<evidence type="ECO:0000256" key="5">
    <source>
        <dbReference type="ARBA" id="ARBA00022519"/>
    </source>
</evidence>
<comment type="subcellular location">
    <subcellularLocation>
        <location evidence="1">Cell inner membrane</location>
        <topology evidence="1">Single-pass membrane protein</topology>
        <orientation evidence="1">Periplasmic side</orientation>
    </subcellularLocation>
</comment>
<feature type="region of interest" description="Disordered" evidence="10">
    <location>
        <begin position="150"/>
        <end position="211"/>
    </location>
</feature>
<dbReference type="PANTHER" id="PTHR33446">
    <property type="entry name" value="PROTEIN TONB-RELATED"/>
    <property type="match status" value="1"/>
</dbReference>
<accession>A0A5B8CUZ9</accession>
<evidence type="ECO:0000259" key="12">
    <source>
        <dbReference type="PROSITE" id="PS52015"/>
    </source>
</evidence>
<dbReference type="Pfam" id="PF03544">
    <property type="entry name" value="TonB_C"/>
    <property type="match status" value="1"/>
</dbReference>
<dbReference type="PROSITE" id="PS52015">
    <property type="entry name" value="TONB_CTD"/>
    <property type="match status" value="1"/>
</dbReference>
<dbReference type="Gene3D" id="3.30.1150.10">
    <property type="match status" value="1"/>
</dbReference>
<gene>
    <name evidence="13" type="ORF">FIU01_10450</name>
</gene>
<evidence type="ECO:0000256" key="7">
    <source>
        <dbReference type="ARBA" id="ARBA00022927"/>
    </source>
</evidence>
<dbReference type="InterPro" id="IPR037682">
    <property type="entry name" value="TonB_C"/>
</dbReference>
<dbReference type="PANTHER" id="PTHR33446:SF2">
    <property type="entry name" value="PROTEIN TONB"/>
    <property type="match status" value="1"/>
</dbReference>
<dbReference type="GO" id="GO:0031992">
    <property type="term" value="F:energy transducer activity"/>
    <property type="evidence" value="ECO:0007669"/>
    <property type="project" value="TreeGrafter"/>
</dbReference>
<dbReference type="GO" id="GO:0015031">
    <property type="term" value="P:protein transport"/>
    <property type="evidence" value="ECO:0007669"/>
    <property type="project" value="UniProtKB-KW"/>
</dbReference>
<dbReference type="AlphaFoldDB" id="A0A5B8CUZ9"/>
<evidence type="ECO:0000256" key="11">
    <source>
        <dbReference type="SAM" id="Phobius"/>
    </source>
</evidence>
<evidence type="ECO:0000256" key="2">
    <source>
        <dbReference type="ARBA" id="ARBA00006555"/>
    </source>
</evidence>